<sequence>MENMGINKIFFHFFNDEFKFENILIKVMAKVQNYRRFTSLSIYSYLFYNLISVNSCQRFYIFQGQTNLICYDQNIGTGIDLEVNPFFFEDSCELVVFIKG</sequence>
<organism evidence="1 2">
    <name type="scientific">Heterorhabditis bacteriophora</name>
    <name type="common">Entomopathogenic nematode worm</name>
    <dbReference type="NCBI Taxonomy" id="37862"/>
    <lineage>
        <taxon>Eukaryota</taxon>
        <taxon>Metazoa</taxon>
        <taxon>Ecdysozoa</taxon>
        <taxon>Nematoda</taxon>
        <taxon>Chromadorea</taxon>
        <taxon>Rhabditida</taxon>
        <taxon>Rhabditina</taxon>
        <taxon>Rhabditomorpha</taxon>
        <taxon>Strongyloidea</taxon>
        <taxon>Heterorhabditidae</taxon>
        <taxon>Heterorhabditis</taxon>
    </lineage>
</organism>
<evidence type="ECO:0000313" key="1">
    <source>
        <dbReference type="Proteomes" id="UP000095283"/>
    </source>
</evidence>
<name>A0A1I7WUN8_HETBA</name>
<proteinExistence type="predicted"/>
<evidence type="ECO:0000313" key="2">
    <source>
        <dbReference type="WBParaSite" id="Hba_08869"/>
    </source>
</evidence>
<dbReference type="WBParaSite" id="Hba_08869">
    <property type="protein sequence ID" value="Hba_08869"/>
    <property type="gene ID" value="Hba_08869"/>
</dbReference>
<dbReference type="AlphaFoldDB" id="A0A1I7WUN8"/>
<reference evidence="2" key="1">
    <citation type="submission" date="2016-11" db="UniProtKB">
        <authorList>
            <consortium name="WormBaseParasite"/>
        </authorList>
    </citation>
    <scope>IDENTIFICATION</scope>
</reference>
<protein>
    <submittedName>
        <fullName evidence="2">Uncharacterized protein</fullName>
    </submittedName>
</protein>
<accession>A0A1I7WUN8</accession>
<dbReference type="Proteomes" id="UP000095283">
    <property type="component" value="Unplaced"/>
</dbReference>
<keyword evidence="1" id="KW-1185">Reference proteome</keyword>